<name>A0A292PXK8_9PEZI</name>
<organism evidence="1 2">
    <name type="scientific">Tuber aestivum</name>
    <name type="common">summer truffle</name>
    <dbReference type="NCBI Taxonomy" id="59557"/>
    <lineage>
        <taxon>Eukaryota</taxon>
        <taxon>Fungi</taxon>
        <taxon>Dikarya</taxon>
        <taxon>Ascomycota</taxon>
        <taxon>Pezizomycotina</taxon>
        <taxon>Pezizomycetes</taxon>
        <taxon>Pezizales</taxon>
        <taxon>Tuberaceae</taxon>
        <taxon>Tuber</taxon>
    </lineage>
</organism>
<accession>A0A292PXK8</accession>
<dbReference type="Proteomes" id="UP001412239">
    <property type="component" value="Unassembled WGS sequence"/>
</dbReference>
<evidence type="ECO:0000313" key="1">
    <source>
        <dbReference type="EMBL" id="CUS12342.1"/>
    </source>
</evidence>
<sequence length="150" mass="16932">MLKIAISSVPQVSVCLDALDECLPKHLPQLLECLRDIALGCPRTRIFFTGRPHVKEDIQRYFSRAILLPIRPNTDDITSYVEMRLARDAEPEAMNENLLADIIRTISEQISDIFLLVSICTDTILGRVTIHQRRRKLEEMAKGNGLSGAC</sequence>
<evidence type="ECO:0000313" key="2">
    <source>
        <dbReference type="Proteomes" id="UP001412239"/>
    </source>
</evidence>
<dbReference type="PANTHER" id="PTHR10039">
    <property type="entry name" value="AMELOGENIN"/>
    <property type="match status" value="1"/>
</dbReference>
<evidence type="ECO:0008006" key="3">
    <source>
        <dbReference type="Google" id="ProtNLM"/>
    </source>
</evidence>
<gene>
    <name evidence="1" type="ORF">GSTUAT00003581001</name>
</gene>
<keyword evidence="2" id="KW-1185">Reference proteome</keyword>
<dbReference type="EMBL" id="LN890995">
    <property type="protein sequence ID" value="CUS12342.1"/>
    <property type="molecule type" value="Genomic_DNA"/>
</dbReference>
<protein>
    <recommendedName>
        <fullName evidence="3">NACHT domain-containing protein</fullName>
    </recommendedName>
</protein>
<dbReference type="PANTHER" id="PTHR10039:SF16">
    <property type="entry name" value="GPI INOSITOL-DEACYLASE"/>
    <property type="match status" value="1"/>
</dbReference>
<reference evidence="1" key="1">
    <citation type="submission" date="2015-10" db="EMBL/GenBank/DDBJ databases">
        <authorList>
            <person name="Regsiter A."/>
            <person name="william w."/>
        </authorList>
    </citation>
    <scope>NUCLEOTIDE SEQUENCE</scope>
    <source>
        <strain evidence="1">Montdore</strain>
    </source>
</reference>
<proteinExistence type="predicted"/>
<dbReference type="AlphaFoldDB" id="A0A292PXK8"/>